<dbReference type="AlphaFoldDB" id="A0A9J6DJJ7"/>
<reference evidence="1" key="1">
    <citation type="journal article" date="2020" name="Cell">
        <title>Large-Scale Comparative Analyses of Tick Genomes Elucidate Their Genetic Diversity and Vector Capacities.</title>
        <authorList>
            <consortium name="Tick Genome and Microbiome Consortium (TIGMIC)"/>
            <person name="Jia N."/>
            <person name="Wang J."/>
            <person name="Shi W."/>
            <person name="Du L."/>
            <person name="Sun Y."/>
            <person name="Zhan W."/>
            <person name="Jiang J.F."/>
            <person name="Wang Q."/>
            <person name="Zhang B."/>
            <person name="Ji P."/>
            <person name="Bell-Sakyi L."/>
            <person name="Cui X.M."/>
            <person name="Yuan T.T."/>
            <person name="Jiang B.G."/>
            <person name="Yang W.F."/>
            <person name="Lam T.T."/>
            <person name="Chang Q.C."/>
            <person name="Ding S.J."/>
            <person name="Wang X.J."/>
            <person name="Zhu J.G."/>
            <person name="Ruan X.D."/>
            <person name="Zhao L."/>
            <person name="Wei J.T."/>
            <person name="Ye R.Z."/>
            <person name="Que T.C."/>
            <person name="Du C.H."/>
            <person name="Zhou Y.H."/>
            <person name="Cheng J.X."/>
            <person name="Dai P.F."/>
            <person name="Guo W.B."/>
            <person name="Han X.H."/>
            <person name="Huang E.J."/>
            <person name="Li L.F."/>
            <person name="Wei W."/>
            <person name="Gao Y.C."/>
            <person name="Liu J.Z."/>
            <person name="Shao H.Z."/>
            <person name="Wang X."/>
            <person name="Wang C.C."/>
            <person name="Yang T.C."/>
            <person name="Huo Q.B."/>
            <person name="Li W."/>
            <person name="Chen H.Y."/>
            <person name="Chen S.E."/>
            <person name="Zhou L.G."/>
            <person name="Ni X.B."/>
            <person name="Tian J.H."/>
            <person name="Sheng Y."/>
            <person name="Liu T."/>
            <person name="Pan Y.S."/>
            <person name="Xia L.Y."/>
            <person name="Li J."/>
            <person name="Zhao F."/>
            <person name="Cao W.C."/>
        </authorList>
    </citation>
    <scope>NUCLEOTIDE SEQUENCE</scope>
    <source>
        <strain evidence="1">Rmic-2018</strain>
    </source>
</reference>
<name>A0A9J6DJJ7_RHIMP</name>
<evidence type="ECO:0000313" key="2">
    <source>
        <dbReference type="Proteomes" id="UP000821866"/>
    </source>
</evidence>
<sequence>MLLFSPNIRAQFEGEGVHAGINKHGVTHAKVSLPLVPLRRSGRQSFLDRKRRPAGGARFRTNRFRIGSKWSAQETEMPLLPLLTFPHFGACIPKLGLRAFVCPLVETSCCMLESAEGEGREPAFGREGCRGLVRDTEPPRIFEEPRKARLLIPPPPPPGPLYPASVPSQTSGSLLFISSGAGRHFVSVPSEPRWSFFLRFQTEGEEVWALDLASHALPTVDPPRHTTAAAMLPHYGHR</sequence>
<proteinExistence type="predicted"/>
<protein>
    <submittedName>
        <fullName evidence="1">Uncharacterized protein</fullName>
    </submittedName>
</protein>
<dbReference type="Proteomes" id="UP000821866">
    <property type="component" value="Chromosome 7"/>
</dbReference>
<gene>
    <name evidence="1" type="ORF">HPB51_021809</name>
</gene>
<evidence type="ECO:0000313" key="1">
    <source>
        <dbReference type="EMBL" id="KAH8022086.1"/>
    </source>
</evidence>
<organism evidence="1 2">
    <name type="scientific">Rhipicephalus microplus</name>
    <name type="common">Cattle tick</name>
    <name type="synonym">Boophilus microplus</name>
    <dbReference type="NCBI Taxonomy" id="6941"/>
    <lineage>
        <taxon>Eukaryota</taxon>
        <taxon>Metazoa</taxon>
        <taxon>Ecdysozoa</taxon>
        <taxon>Arthropoda</taxon>
        <taxon>Chelicerata</taxon>
        <taxon>Arachnida</taxon>
        <taxon>Acari</taxon>
        <taxon>Parasitiformes</taxon>
        <taxon>Ixodida</taxon>
        <taxon>Ixodoidea</taxon>
        <taxon>Ixodidae</taxon>
        <taxon>Rhipicephalinae</taxon>
        <taxon>Rhipicephalus</taxon>
        <taxon>Boophilus</taxon>
    </lineage>
</organism>
<reference evidence="1" key="2">
    <citation type="submission" date="2021-09" db="EMBL/GenBank/DDBJ databases">
        <authorList>
            <person name="Jia N."/>
            <person name="Wang J."/>
            <person name="Shi W."/>
            <person name="Du L."/>
            <person name="Sun Y."/>
            <person name="Zhan W."/>
            <person name="Jiang J."/>
            <person name="Wang Q."/>
            <person name="Zhang B."/>
            <person name="Ji P."/>
            <person name="Sakyi L.B."/>
            <person name="Cui X."/>
            <person name="Yuan T."/>
            <person name="Jiang B."/>
            <person name="Yang W."/>
            <person name="Lam T.T.-Y."/>
            <person name="Chang Q."/>
            <person name="Ding S."/>
            <person name="Wang X."/>
            <person name="Zhu J."/>
            <person name="Ruan X."/>
            <person name="Zhao L."/>
            <person name="Wei J."/>
            <person name="Que T."/>
            <person name="Du C."/>
            <person name="Cheng J."/>
            <person name="Dai P."/>
            <person name="Han X."/>
            <person name="Huang E."/>
            <person name="Gao Y."/>
            <person name="Liu J."/>
            <person name="Shao H."/>
            <person name="Ye R."/>
            <person name="Li L."/>
            <person name="Wei W."/>
            <person name="Wang X."/>
            <person name="Wang C."/>
            <person name="Huo Q."/>
            <person name="Li W."/>
            <person name="Guo W."/>
            <person name="Chen H."/>
            <person name="Chen S."/>
            <person name="Zhou L."/>
            <person name="Zhou L."/>
            <person name="Ni X."/>
            <person name="Tian J."/>
            <person name="Zhou Y."/>
            <person name="Sheng Y."/>
            <person name="Liu T."/>
            <person name="Pan Y."/>
            <person name="Xia L."/>
            <person name="Li J."/>
            <person name="Zhao F."/>
            <person name="Cao W."/>
        </authorList>
    </citation>
    <scope>NUCLEOTIDE SEQUENCE</scope>
    <source>
        <strain evidence="1">Rmic-2018</strain>
        <tissue evidence="1">Larvae</tissue>
    </source>
</reference>
<accession>A0A9J6DJJ7</accession>
<comment type="caution">
    <text evidence="1">The sequence shown here is derived from an EMBL/GenBank/DDBJ whole genome shotgun (WGS) entry which is preliminary data.</text>
</comment>
<keyword evidence="2" id="KW-1185">Reference proteome</keyword>
<dbReference type="EMBL" id="JABSTU010000009">
    <property type="protein sequence ID" value="KAH8022086.1"/>
    <property type="molecule type" value="Genomic_DNA"/>
</dbReference>